<keyword evidence="2" id="KW-1185">Reference proteome</keyword>
<reference evidence="2" key="1">
    <citation type="submission" date="2014-11" db="EMBL/GenBank/DDBJ databases">
        <title>Genome sequencing of Roseivirga sp. D-25.</title>
        <authorList>
            <person name="Selvaratnam C."/>
            <person name="Thevarajoo S."/>
            <person name="Goh K.M."/>
            <person name="Eee R."/>
            <person name="Chan K.-G."/>
            <person name="Chong C.S."/>
        </authorList>
    </citation>
    <scope>NUCLEOTIDE SEQUENCE [LARGE SCALE GENOMIC DNA]</scope>
    <source>
        <strain evidence="2">D-25</strain>
    </source>
</reference>
<sequence length="132" mass="14765">MEMRKYRTAMILVIGILVAIMLWQSFSQPSVSDLKGGFTEVAFYRNENNTGPVVRVYIVTVADPESAEMEAYGNYMLHTKFGNTKVYFFPEGSPTPTDVSGGDVNFSSEFNSSYIAKYEKNASGLVVFEKKN</sequence>
<dbReference type="EMBL" id="JSVA01000041">
    <property type="protein sequence ID" value="KOF01339.1"/>
    <property type="molecule type" value="Genomic_DNA"/>
</dbReference>
<dbReference type="Proteomes" id="UP000036908">
    <property type="component" value="Unassembled WGS sequence"/>
</dbReference>
<name>A0A0L8AG14_9BACT</name>
<gene>
    <name evidence="1" type="ORF">OB69_17985</name>
</gene>
<protein>
    <submittedName>
        <fullName evidence="1">Uncharacterized protein</fullName>
    </submittedName>
</protein>
<accession>A0A0L8AG14</accession>
<organism evidence="1 2">
    <name type="scientific">Roseivirga seohaensis subsp. aquiponti</name>
    <dbReference type="NCBI Taxonomy" id="1566026"/>
    <lineage>
        <taxon>Bacteria</taxon>
        <taxon>Pseudomonadati</taxon>
        <taxon>Bacteroidota</taxon>
        <taxon>Cytophagia</taxon>
        <taxon>Cytophagales</taxon>
        <taxon>Roseivirgaceae</taxon>
        <taxon>Roseivirga</taxon>
    </lineage>
</organism>
<comment type="caution">
    <text evidence="1">The sequence shown here is derived from an EMBL/GenBank/DDBJ whole genome shotgun (WGS) entry which is preliminary data.</text>
</comment>
<evidence type="ECO:0000313" key="1">
    <source>
        <dbReference type="EMBL" id="KOF01339.1"/>
    </source>
</evidence>
<dbReference type="PATRIC" id="fig|1566026.4.peg.2612"/>
<proteinExistence type="predicted"/>
<evidence type="ECO:0000313" key="2">
    <source>
        <dbReference type="Proteomes" id="UP000036908"/>
    </source>
</evidence>
<dbReference type="AlphaFoldDB" id="A0A0L8AG14"/>